<organism evidence="2 3">
    <name type="scientific">Paraburkholderia solitsugae</name>
    <dbReference type="NCBI Taxonomy" id="2675748"/>
    <lineage>
        <taxon>Bacteria</taxon>
        <taxon>Pseudomonadati</taxon>
        <taxon>Pseudomonadota</taxon>
        <taxon>Betaproteobacteria</taxon>
        <taxon>Burkholderiales</taxon>
        <taxon>Burkholderiaceae</taxon>
        <taxon>Paraburkholderia</taxon>
    </lineage>
</organism>
<feature type="transmembrane region" description="Helical" evidence="1">
    <location>
        <begin position="43"/>
        <end position="62"/>
    </location>
</feature>
<comment type="caution">
    <text evidence="2">The sequence shown here is derived from an EMBL/GenBank/DDBJ whole genome shotgun (WGS) entry which is preliminary data.</text>
</comment>
<dbReference type="RefSeq" id="WP_172312362.1">
    <property type="nucleotide sequence ID" value="NZ_WOEY01000073.1"/>
</dbReference>
<protein>
    <submittedName>
        <fullName evidence="2">Uncharacterized protein</fullName>
    </submittedName>
</protein>
<keyword evidence="3" id="KW-1185">Reference proteome</keyword>
<feature type="transmembrane region" description="Helical" evidence="1">
    <location>
        <begin position="6"/>
        <end position="22"/>
    </location>
</feature>
<evidence type="ECO:0000313" key="3">
    <source>
        <dbReference type="Proteomes" id="UP000652198"/>
    </source>
</evidence>
<gene>
    <name evidence="2" type="ORF">GNZ12_18650</name>
</gene>
<evidence type="ECO:0000313" key="2">
    <source>
        <dbReference type="EMBL" id="NPT43293.1"/>
    </source>
</evidence>
<keyword evidence="1" id="KW-1133">Transmembrane helix</keyword>
<dbReference type="Proteomes" id="UP000652198">
    <property type="component" value="Unassembled WGS sequence"/>
</dbReference>
<sequence length="76" mass="8446">MNLHTASLIARGIGLVAAYVAMRDRSGREKDWIAFNRQGEDMRLTIIAAIKVIMFLVAISMISPLHDLIASLVHKN</sequence>
<proteinExistence type="predicted"/>
<reference evidence="2 3" key="1">
    <citation type="submission" date="2019-11" db="EMBL/GenBank/DDBJ databases">
        <title>Metabolism of dissolved organic matter in forest soils.</title>
        <authorList>
            <person name="Cyle K.T."/>
            <person name="Wilhelm R.C."/>
            <person name="Martinez C.E."/>
        </authorList>
    </citation>
    <scope>NUCLEOTIDE SEQUENCE [LARGE SCALE GENOMIC DNA]</scope>
    <source>
        <strain evidence="2 3">1N</strain>
    </source>
</reference>
<evidence type="ECO:0000256" key="1">
    <source>
        <dbReference type="SAM" id="Phobius"/>
    </source>
</evidence>
<name>A0ABX2BTB8_9BURK</name>
<keyword evidence="1" id="KW-0812">Transmembrane</keyword>
<accession>A0ABX2BTB8</accession>
<dbReference type="EMBL" id="WOEY01000073">
    <property type="protein sequence ID" value="NPT43293.1"/>
    <property type="molecule type" value="Genomic_DNA"/>
</dbReference>
<keyword evidence="1" id="KW-0472">Membrane</keyword>